<sequence length="293" mass="32082">MIKPYKALLLCTLCCNSFIALAQTKTTGEADSKSGPEIKLNYLSNSVFMGRADSVRTAVITPQLKYAFSNGIYLSGSLYVVPNRKKNKVDGGDVTLGYDFDLSDKLSGGLSFSKFFYSSNSTQVTSSQSSTISGNLSFDNDFVTPTLTVDYNFNKQAIAGDLFLNIALSRDFEIDGVFGKDDALTLSPTIEANTGTQNFYNGYIVYRKRKNVQNSAAATALLQTYQSELSQYKLLDFECAIPVEYSRGNFTLNLTPTYALAQNQFKSAAVVKALGLTTQSSVFYFDIGVALKF</sequence>
<evidence type="ECO:0000313" key="2">
    <source>
        <dbReference type="EMBL" id="NNU34682.1"/>
    </source>
</evidence>
<gene>
    <name evidence="2" type="ORF">HK413_12535</name>
</gene>
<feature type="chain" id="PRO_5046521966" description="Transporter" evidence="1">
    <location>
        <begin position="23"/>
        <end position="293"/>
    </location>
</feature>
<protein>
    <recommendedName>
        <fullName evidence="4">Transporter</fullName>
    </recommendedName>
</protein>
<proteinExistence type="predicted"/>
<reference evidence="2 3" key="1">
    <citation type="submission" date="2020-05" db="EMBL/GenBank/DDBJ databases">
        <authorList>
            <person name="Khan S.A."/>
            <person name="Jeon C.O."/>
            <person name="Chun B.H."/>
        </authorList>
    </citation>
    <scope>NUCLEOTIDE SEQUENCE [LARGE SCALE GENOMIC DNA]</scope>
    <source>
        <strain evidence="2 3">S1162</strain>
    </source>
</reference>
<keyword evidence="1" id="KW-0732">Signal</keyword>
<dbReference type="EMBL" id="JABFCR010000062">
    <property type="protein sequence ID" value="NNU34682.1"/>
    <property type="molecule type" value="Genomic_DNA"/>
</dbReference>
<dbReference type="RefSeq" id="WP_175270353.1">
    <property type="nucleotide sequence ID" value="NZ_JABFCR010000062.1"/>
</dbReference>
<name>A0ABX1W376_9SPHI</name>
<feature type="signal peptide" evidence="1">
    <location>
        <begin position="1"/>
        <end position="22"/>
    </location>
</feature>
<organism evidence="2 3">
    <name type="scientific">Mucilaginibacter humi</name>
    <dbReference type="NCBI Taxonomy" id="2732510"/>
    <lineage>
        <taxon>Bacteria</taxon>
        <taxon>Pseudomonadati</taxon>
        <taxon>Bacteroidota</taxon>
        <taxon>Sphingobacteriia</taxon>
        <taxon>Sphingobacteriales</taxon>
        <taxon>Sphingobacteriaceae</taxon>
        <taxon>Mucilaginibacter</taxon>
    </lineage>
</organism>
<evidence type="ECO:0000313" key="3">
    <source>
        <dbReference type="Proteomes" id="UP000566071"/>
    </source>
</evidence>
<evidence type="ECO:0008006" key="4">
    <source>
        <dbReference type="Google" id="ProtNLM"/>
    </source>
</evidence>
<dbReference type="Proteomes" id="UP000566071">
    <property type="component" value="Unassembled WGS sequence"/>
</dbReference>
<keyword evidence="3" id="KW-1185">Reference proteome</keyword>
<comment type="caution">
    <text evidence="2">The sequence shown here is derived from an EMBL/GenBank/DDBJ whole genome shotgun (WGS) entry which is preliminary data.</text>
</comment>
<accession>A0ABX1W376</accession>
<evidence type="ECO:0000256" key="1">
    <source>
        <dbReference type="SAM" id="SignalP"/>
    </source>
</evidence>